<dbReference type="EMBL" id="LHPM01000009">
    <property type="protein sequence ID" value="OAL67829.1"/>
    <property type="molecule type" value="Genomic_DNA"/>
</dbReference>
<protein>
    <submittedName>
        <fullName evidence="1">Uncharacterized protein</fullName>
    </submittedName>
</protein>
<comment type="caution">
    <text evidence="1">The sequence shown here is derived from an EMBL/GenBank/DDBJ whole genome shotgun (WGS) entry which is preliminary data.</text>
</comment>
<dbReference type="AlphaFoldDB" id="A0A178F670"/>
<evidence type="ECO:0000313" key="1">
    <source>
        <dbReference type="EMBL" id="OAL67829.1"/>
    </source>
</evidence>
<name>A0A178F670_TRIRU</name>
<evidence type="ECO:0000313" key="2">
    <source>
        <dbReference type="Proteomes" id="UP000243015"/>
    </source>
</evidence>
<sequence>MTYTPSGIDAHSLAAWKQTSSGPWVSGHLRSTLRPPAYIWPPCLSVNLEQYSKRPIAPIYSHGNNISTLNQLLLHWLARGKPLLRPSGSGASAFRVRYSDEAGALPPWHYHGYNAYQNQATQDNIYSDQWVPR</sequence>
<proteinExistence type="predicted"/>
<gene>
    <name evidence="1" type="ORF">A7C99_0960</name>
</gene>
<dbReference type="Proteomes" id="UP000243015">
    <property type="component" value="Unassembled WGS sequence"/>
</dbReference>
<reference evidence="1 2" key="1">
    <citation type="submission" date="2016-05" db="EMBL/GenBank/DDBJ databases">
        <title>Genome sequencing of Trichophyton rubrum CMCC(F)T1i isolated from hair.</title>
        <authorList>
            <person name="Zhan P."/>
            <person name="Tao Y."/>
            <person name="Liu W."/>
        </authorList>
    </citation>
    <scope>NUCLEOTIDE SEQUENCE [LARGE SCALE GENOMIC DNA]</scope>
    <source>
        <strain evidence="2">CMCC(F)T1i</strain>
    </source>
</reference>
<accession>A0A178F670</accession>
<organism evidence="1 2">
    <name type="scientific">Trichophyton rubrum</name>
    <name type="common">Athlete's foot fungus</name>
    <name type="synonym">Epidermophyton rubrum</name>
    <dbReference type="NCBI Taxonomy" id="5551"/>
    <lineage>
        <taxon>Eukaryota</taxon>
        <taxon>Fungi</taxon>
        <taxon>Dikarya</taxon>
        <taxon>Ascomycota</taxon>
        <taxon>Pezizomycotina</taxon>
        <taxon>Eurotiomycetes</taxon>
        <taxon>Eurotiomycetidae</taxon>
        <taxon>Onygenales</taxon>
        <taxon>Arthrodermataceae</taxon>
        <taxon>Trichophyton</taxon>
    </lineage>
</organism>